<reference evidence="4" key="2">
    <citation type="journal article" date="2019" name="Mol. Plant Microbe Interact.">
        <title>Genome sequence resources for four phytopathogenic fungi from the Colletotrichum orbiculare species complex.</title>
        <authorList>
            <person name="Gan P."/>
            <person name="Tsushima A."/>
            <person name="Narusaka M."/>
            <person name="Narusaka Y."/>
            <person name="Takano Y."/>
            <person name="Kubo Y."/>
            <person name="Shirasu K."/>
        </authorList>
    </citation>
    <scope>GENOME REANNOTATION</scope>
    <source>
        <strain evidence="4">104-T / ATCC 96160 / CBS 514.97 / LARS 414 / MAFF 240422</strain>
    </source>
</reference>
<proteinExistence type="predicted"/>
<protein>
    <submittedName>
        <fullName evidence="3">Uncharacterized protein</fullName>
    </submittedName>
</protein>
<gene>
    <name evidence="3" type="ORF">Cob_v005362</name>
</gene>
<feature type="region of interest" description="Disordered" evidence="1">
    <location>
        <begin position="106"/>
        <end position="164"/>
    </location>
</feature>
<feature type="transmembrane region" description="Helical" evidence="2">
    <location>
        <begin position="76"/>
        <end position="98"/>
    </location>
</feature>
<evidence type="ECO:0000256" key="1">
    <source>
        <dbReference type="SAM" id="MobiDB-lite"/>
    </source>
</evidence>
<keyword evidence="4" id="KW-1185">Reference proteome</keyword>
<organism evidence="3 4">
    <name type="scientific">Colletotrichum orbiculare (strain 104-T / ATCC 96160 / CBS 514.97 / LARS 414 / MAFF 240422)</name>
    <name type="common">Cucumber anthracnose fungus</name>
    <name type="synonym">Colletotrichum lagenarium</name>
    <dbReference type="NCBI Taxonomy" id="1213857"/>
    <lineage>
        <taxon>Eukaryota</taxon>
        <taxon>Fungi</taxon>
        <taxon>Dikarya</taxon>
        <taxon>Ascomycota</taxon>
        <taxon>Pezizomycotina</taxon>
        <taxon>Sordariomycetes</taxon>
        <taxon>Hypocreomycetidae</taxon>
        <taxon>Glomerellales</taxon>
        <taxon>Glomerellaceae</taxon>
        <taxon>Colletotrichum</taxon>
        <taxon>Colletotrichum orbiculare species complex</taxon>
    </lineage>
</organism>
<dbReference type="Proteomes" id="UP000014480">
    <property type="component" value="Unassembled WGS sequence"/>
</dbReference>
<keyword evidence="2" id="KW-1133">Transmembrane helix</keyword>
<dbReference type="AlphaFoldDB" id="A0A484FTB7"/>
<reference evidence="4" key="1">
    <citation type="journal article" date="2013" name="New Phytol.">
        <title>Comparative genomic and transcriptomic analyses reveal the hemibiotrophic stage shift of Colletotrichum fungi.</title>
        <authorList>
            <person name="Gan P."/>
            <person name="Ikeda K."/>
            <person name="Irieda H."/>
            <person name="Narusaka M."/>
            <person name="O'Connell R.J."/>
            <person name="Narusaka Y."/>
            <person name="Takano Y."/>
            <person name="Kubo Y."/>
            <person name="Shirasu K."/>
        </authorList>
    </citation>
    <scope>NUCLEOTIDE SEQUENCE [LARGE SCALE GENOMIC DNA]</scope>
    <source>
        <strain evidence="4">104-T / ATCC 96160 / CBS 514.97 / LARS 414 / MAFF 240422</strain>
    </source>
</reference>
<sequence length="164" mass="17833">MESHNSTKATPLSQIMAFETSLQDLPDSGLHPGTRNHAAPAYSPWTTAPLPLSELSFAQTTTTGSTNSDENHWDTIGPLIGGIAGVLVLIIVTVLLCIRSERKRDEWERERESLPVSWPAPRGADTESQASDPANSHPAGSLPAITYPNESERRYPGSWWVGSE</sequence>
<evidence type="ECO:0000313" key="4">
    <source>
        <dbReference type="Proteomes" id="UP000014480"/>
    </source>
</evidence>
<evidence type="ECO:0000256" key="2">
    <source>
        <dbReference type="SAM" id="Phobius"/>
    </source>
</evidence>
<keyword evidence="2" id="KW-0812">Transmembrane</keyword>
<accession>A0A484FTB7</accession>
<name>A0A484FTB7_COLOR</name>
<evidence type="ECO:0000313" key="3">
    <source>
        <dbReference type="EMBL" id="TDZ21689.1"/>
    </source>
</evidence>
<dbReference type="EMBL" id="AMCV02000013">
    <property type="protein sequence ID" value="TDZ21689.1"/>
    <property type="molecule type" value="Genomic_DNA"/>
</dbReference>
<comment type="caution">
    <text evidence="3">The sequence shown here is derived from an EMBL/GenBank/DDBJ whole genome shotgun (WGS) entry which is preliminary data.</text>
</comment>
<keyword evidence="2" id="KW-0472">Membrane</keyword>